<sequence>MSKYTNTNTTSTTTETYNNDFTKQHIFISGSLAVGKSTIMNLLNNYLQEREDVFFIREYIDFSNDGERQLEKLHTGIISNYQFQLFVIRCYEKQLNTIDFEEADVIVWERHPIEALEIFCRGKNMLSDKERLDLMLKLESLCNRYKIPQLKENNINYISVDTSAFKPEQISFFLISEIIYEMLLGQYENDVFILLFCSDTTEQLKRLIGRRRPIEVKKYKTVNDLLLINNIYFEFFLERKDHQLI</sequence>
<evidence type="ECO:0000313" key="3">
    <source>
        <dbReference type="Proteomes" id="UP000011755"/>
    </source>
</evidence>
<dbReference type="AlphaFoldDB" id="M2S023"/>
<accession>M2S023</accession>
<dbReference type="InterPro" id="IPR050566">
    <property type="entry name" value="Deoxyribonucleoside_kinase"/>
</dbReference>
<dbReference type="SUPFAM" id="SSF52540">
    <property type="entry name" value="P-loop containing nucleoside triphosphate hydrolases"/>
    <property type="match status" value="1"/>
</dbReference>
<dbReference type="PANTHER" id="PTHR10513">
    <property type="entry name" value="DEOXYNUCLEOSIDE KINASE"/>
    <property type="match status" value="1"/>
</dbReference>
<dbReference type="InterPro" id="IPR027417">
    <property type="entry name" value="P-loop_NTPase"/>
</dbReference>
<dbReference type="VEuPathDB" id="AmoebaDB:EHI5A_151020"/>
<proteinExistence type="predicted"/>
<name>M2S023_ENTHI</name>
<dbReference type="InterPro" id="IPR031314">
    <property type="entry name" value="DNK_dom"/>
</dbReference>
<gene>
    <name evidence="2" type="ORF">EHI5A_151020</name>
</gene>
<feature type="domain" description="Deoxynucleoside kinase" evidence="1">
    <location>
        <begin position="26"/>
        <end position="143"/>
    </location>
</feature>
<evidence type="ECO:0000259" key="1">
    <source>
        <dbReference type="Pfam" id="PF01712"/>
    </source>
</evidence>
<dbReference type="Gene3D" id="3.40.50.300">
    <property type="entry name" value="P-loop containing nucleotide triphosphate hydrolases"/>
    <property type="match status" value="1"/>
</dbReference>
<reference evidence="2 3" key="1">
    <citation type="submission" date="2013-02" db="EMBL/GenBank/DDBJ databases">
        <authorList>
            <person name="Hannick L."/>
            <person name="Zafar N."/>
            <person name="Lorenzi H."/>
            <person name="Ali I.A."/>
            <person name="Petri W.P."/>
            <person name="Caler E."/>
        </authorList>
    </citation>
    <scope>NUCLEOTIDE SEQUENCE [LARGE SCALE GENOMIC DNA]</scope>
    <source>
        <strain evidence="2 3">KU27</strain>
    </source>
</reference>
<dbReference type="EMBL" id="KB445131">
    <property type="protein sequence ID" value="EMD44137.1"/>
    <property type="molecule type" value="Genomic_DNA"/>
</dbReference>
<protein>
    <recommendedName>
        <fullName evidence="1">Deoxynucleoside kinase domain-containing protein</fullName>
    </recommendedName>
</protein>
<evidence type="ECO:0000313" key="2">
    <source>
        <dbReference type="EMBL" id="EMD44137.1"/>
    </source>
</evidence>
<dbReference type="GO" id="GO:0019136">
    <property type="term" value="F:deoxynucleoside kinase activity"/>
    <property type="evidence" value="ECO:0007669"/>
    <property type="project" value="TreeGrafter"/>
</dbReference>
<dbReference type="Proteomes" id="UP000011755">
    <property type="component" value="Unassembled WGS sequence"/>
</dbReference>
<dbReference type="PANTHER" id="PTHR10513:SF35">
    <property type="entry name" value="DEOXYADENOSINE KINASE"/>
    <property type="match status" value="1"/>
</dbReference>
<organism evidence="2 3">
    <name type="scientific">Entamoeba histolytica KU27</name>
    <dbReference type="NCBI Taxonomy" id="885311"/>
    <lineage>
        <taxon>Eukaryota</taxon>
        <taxon>Amoebozoa</taxon>
        <taxon>Evosea</taxon>
        <taxon>Archamoebae</taxon>
        <taxon>Mastigamoebida</taxon>
        <taxon>Entamoebidae</taxon>
        <taxon>Entamoeba</taxon>
    </lineage>
</organism>
<dbReference type="GO" id="GO:0005739">
    <property type="term" value="C:mitochondrion"/>
    <property type="evidence" value="ECO:0007669"/>
    <property type="project" value="TreeGrafter"/>
</dbReference>
<dbReference type="Pfam" id="PF01712">
    <property type="entry name" value="dNK"/>
    <property type="match status" value="1"/>
</dbReference>